<evidence type="ECO:0000256" key="1">
    <source>
        <dbReference type="ARBA" id="ARBA00001947"/>
    </source>
</evidence>
<dbReference type="EC" id="1.1.1.23" evidence="5"/>
<keyword evidence="3" id="KW-0862">Zinc</keyword>
<dbReference type="InterPro" id="IPR012131">
    <property type="entry name" value="Hstdl_DH"/>
</dbReference>
<protein>
    <submittedName>
        <fullName evidence="5">Histidinol dehydrogenase</fullName>
        <ecNumber evidence="5">1.1.1.23</ecNumber>
    </submittedName>
</protein>
<evidence type="ECO:0000256" key="4">
    <source>
        <dbReference type="ARBA" id="ARBA00023002"/>
    </source>
</evidence>
<keyword evidence="4 5" id="KW-0560">Oxidoreductase</keyword>
<dbReference type="PANTHER" id="PTHR21256">
    <property type="entry name" value="HISTIDINOL DEHYDROGENASE HDH"/>
    <property type="match status" value="1"/>
</dbReference>
<gene>
    <name evidence="5" type="ORF">MNBD_NITROSPINAE01-1040</name>
</gene>
<evidence type="ECO:0000256" key="2">
    <source>
        <dbReference type="ARBA" id="ARBA00022723"/>
    </source>
</evidence>
<dbReference type="Gene3D" id="3.40.50.1980">
    <property type="entry name" value="Nitrogenase molybdenum iron protein domain"/>
    <property type="match status" value="1"/>
</dbReference>
<accession>A0A3B1BHP5</accession>
<dbReference type="Pfam" id="PF00815">
    <property type="entry name" value="Histidinol_dh"/>
    <property type="match status" value="1"/>
</dbReference>
<dbReference type="GO" id="GO:0000105">
    <property type="term" value="P:L-histidine biosynthetic process"/>
    <property type="evidence" value="ECO:0007669"/>
    <property type="project" value="UniProtKB-ARBA"/>
</dbReference>
<proteinExistence type="predicted"/>
<dbReference type="InterPro" id="IPR016161">
    <property type="entry name" value="Ald_DH/histidinol_DH"/>
</dbReference>
<dbReference type="GO" id="GO:0005829">
    <property type="term" value="C:cytosol"/>
    <property type="evidence" value="ECO:0007669"/>
    <property type="project" value="TreeGrafter"/>
</dbReference>
<dbReference type="PRINTS" id="PR00083">
    <property type="entry name" value="HOLDHDRGNASE"/>
</dbReference>
<feature type="non-terminal residue" evidence="5">
    <location>
        <position position="1"/>
    </location>
</feature>
<reference evidence="5" key="1">
    <citation type="submission" date="2018-06" db="EMBL/GenBank/DDBJ databases">
        <authorList>
            <person name="Zhirakovskaya E."/>
        </authorList>
    </citation>
    <scope>NUCLEOTIDE SEQUENCE</scope>
</reference>
<comment type="cofactor">
    <cofactor evidence="1">
        <name>Zn(2+)</name>
        <dbReference type="ChEBI" id="CHEBI:29105"/>
    </cofactor>
</comment>
<evidence type="ECO:0000256" key="3">
    <source>
        <dbReference type="ARBA" id="ARBA00022833"/>
    </source>
</evidence>
<dbReference type="FunFam" id="3.40.50.1980:FF:000001">
    <property type="entry name" value="Histidinol dehydrogenase"/>
    <property type="match status" value="1"/>
</dbReference>
<dbReference type="Gene3D" id="1.20.5.1300">
    <property type="match status" value="1"/>
</dbReference>
<dbReference type="SUPFAM" id="SSF53720">
    <property type="entry name" value="ALDH-like"/>
    <property type="match status" value="1"/>
</dbReference>
<dbReference type="GO" id="GO:0004399">
    <property type="term" value="F:histidinol dehydrogenase activity"/>
    <property type="evidence" value="ECO:0007669"/>
    <property type="project" value="UniProtKB-EC"/>
</dbReference>
<evidence type="ECO:0000313" key="5">
    <source>
        <dbReference type="EMBL" id="VAX15622.1"/>
    </source>
</evidence>
<dbReference type="GO" id="GO:0046872">
    <property type="term" value="F:metal ion binding"/>
    <property type="evidence" value="ECO:0007669"/>
    <property type="project" value="UniProtKB-KW"/>
</dbReference>
<sequence length="178" mass="19481">LLSQAEHDENAYLVLVTTSSLLADKVKKELVLQTKKLERSDIIKKCLSKNCYAFIVKSIEEGLDVSNRFAPEHMEIITKDANSLVNKVMNAGALFLGPWTPEAMGDYIAGPNHVLPTGGTARFFSPLGVYDFLKRTSLISFSQKGLTALASPVIDFATEEGLTAHANAVKIRLEKGKK</sequence>
<name>A0A3B1BHP5_9ZZZZ</name>
<dbReference type="PANTHER" id="PTHR21256:SF2">
    <property type="entry name" value="HISTIDINE BIOSYNTHESIS TRIFUNCTIONAL PROTEIN"/>
    <property type="match status" value="1"/>
</dbReference>
<dbReference type="AlphaFoldDB" id="A0A3B1BHP5"/>
<dbReference type="EMBL" id="UOGC01000017">
    <property type="protein sequence ID" value="VAX15622.1"/>
    <property type="molecule type" value="Genomic_DNA"/>
</dbReference>
<dbReference type="GO" id="GO:0051287">
    <property type="term" value="F:NAD binding"/>
    <property type="evidence" value="ECO:0007669"/>
    <property type="project" value="InterPro"/>
</dbReference>
<organism evidence="5">
    <name type="scientific">hydrothermal vent metagenome</name>
    <dbReference type="NCBI Taxonomy" id="652676"/>
    <lineage>
        <taxon>unclassified sequences</taxon>
        <taxon>metagenomes</taxon>
        <taxon>ecological metagenomes</taxon>
    </lineage>
</organism>
<keyword evidence="2" id="KW-0479">Metal-binding</keyword>